<proteinExistence type="predicted"/>
<dbReference type="SUPFAM" id="SSF82784">
    <property type="entry name" value="OsmC-like"/>
    <property type="match status" value="1"/>
</dbReference>
<dbReference type="RefSeq" id="WP_133360731.1">
    <property type="nucleotide sequence ID" value="NZ_SMUV01000071.1"/>
</dbReference>
<dbReference type="Pfam" id="PF02566">
    <property type="entry name" value="OsmC"/>
    <property type="match status" value="1"/>
</dbReference>
<protein>
    <submittedName>
        <fullName evidence="1">OsmC family peroxiredoxin</fullName>
    </submittedName>
</protein>
<dbReference type="InterPro" id="IPR036102">
    <property type="entry name" value="OsmC/Ohrsf"/>
</dbReference>
<dbReference type="InterPro" id="IPR003718">
    <property type="entry name" value="OsmC/Ohr_fam"/>
</dbReference>
<dbReference type="OrthoDB" id="7836423at2"/>
<dbReference type="InterPro" id="IPR052924">
    <property type="entry name" value="OsmC/Ohr_hydroprdx_reductase"/>
</dbReference>
<evidence type="ECO:0000313" key="1">
    <source>
        <dbReference type="EMBL" id="TDK43732.1"/>
    </source>
</evidence>
<organism evidence="1 2">
    <name type="scientific">Antarcticimicrobium luteum</name>
    <dbReference type="NCBI Taxonomy" id="2547397"/>
    <lineage>
        <taxon>Bacteria</taxon>
        <taxon>Pseudomonadati</taxon>
        <taxon>Pseudomonadota</taxon>
        <taxon>Alphaproteobacteria</taxon>
        <taxon>Rhodobacterales</taxon>
        <taxon>Paracoccaceae</taxon>
        <taxon>Antarcticimicrobium</taxon>
    </lineage>
</organism>
<dbReference type="EMBL" id="SMUV01000071">
    <property type="protein sequence ID" value="TDK43732.1"/>
    <property type="molecule type" value="Genomic_DNA"/>
</dbReference>
<dbReference type="Gene3D" id="3.30.300.20">
    <property type="match status" value="1"/>
</dbReference>
<comment type="caution">
    <text evidence="1">The sequence shown here is derived from an EMBL/GenBank/DDBJ whole genome shotgun (WGS) entry which is preliminary data.</text>
</comment>
<dbReference type="AlphaFoldDB" id="A0A4R5UWT0"/>
<dbReference type="InterPro" id="IPR015946">
    <property type="entry name" value="KH_dom-like_a/b"/>
</dbReference>
<reference evidence="1 2" key="1">
    <citation type="submission" date="2019-03" db="EMBL/GenBank/DDBJ databases">
        <title>Ruegeria lutea sp. nov., a novel strain, isolated from marine sediment, the Masan Bay, South Korea.</title>
        <authorList>
            <person name="Kim J."/>
            <person name="Kim D.-Y."/>
            <person name="Lee S.-S."/>
        </authorList>
    </citation>
    <scope>NUCLEOTIDE SEQUENCE [LARGE SCALE GENOMIC DNA]</scope>
    <source>
        <strain evidence="1 2">318-1</strain>
    </source>
</reference>
<keyword evidence="2" id="KW-1185">Reference proteome</keyword>
<dbReference type="PANTHER" id="PTHR35368:SF1">
    <property type="entry name" value="HYDROPEROXIDE REDUCTASE"/>
    <property type="match status" value="1"/>
</dbReference>
<sequence>MNAGVTPETAPPRAVVRFDCSGRAVGKMRNELDVHMVQPMQERFELATDEGPFHGGDATAPPPLALFVGGLTGCIMTQIRAFAKRMDVALNDLKVETRVAWDWEKAGRLYETAPKSFEIDVMIDSDAPLARQRDLVQAAKKGCFIEQTLGRENKITHRLKTPEGWVSAD</sequence>
<dbReference type="Proteomes" id="UP000295301">
    <property type="component" value="Unassembled WGS sequence"/>
</dbReference>
<name>A0A4R5UWT0_9RHOB</name>
<evidence type="ECO:0000313" key="2">
    <source>
        <dbReference type="Proteomes" id="UP000295301"/>
    </source>
</evidence>
<dbReference type="PANTHER" id="PTHR35368">
    <property type="entry name" value="HYDROPEROXIDE REDUCTASE"/>
    <property type="match status" value="1"/>
</dbReference>
<dbReference type="NCBIfam" id="NF041052">
    <property type="entry name" value="OsmC_like_Se"/>
    <property type="match status" value="1"/>
</dbReference>
<gene>
    <name evidence="1" type="ORF">E1832_15755</name>
</gene>
<accession>A0A4R5UWT0</accession>